<dbReference type="EMBL" id="JH431646">
    <property type="status" value="NOT_ANNOTATED_CDS"/>
    <property type="molecule type" value="Genomic_DNA"/>
</dbReference>
<sequence length="100" mass="11419">MTTFYKHGNVLISYMTVQLTTYNCIGISKHLKSQLIIGMVSCKLTPVHAPYTAKVHLRKRRDISQLAHRPYWYPPPFNPESDFSLKVNGLVRDLEPGTTS</sequence>
<dbReference type="Proteomes" id="UP000014500">
    <property type="component" value="Unassembled WGS sequence"/>
</dbReference>
<protein>
    <submittedName>
        <fullName evidence="1">Uncharacterized protein</fullName>
    </submittedName>
</protein>
<accession>T1JLU2</accession>
<dbReference type="HOGENOM" id="CLU_2309504_0_0_1"/>
<dbReference type="EnsemblMetazoa" id="SMAR014822-RA">
    <property type="protein sequence ID" value="SMAR014822-PA"/>
    <property type="gene ID" value="SMAR014822"/>
</dbReference>
<reference evidence="1" key="2">
    <citation type="submission" date="2015-02" db="UniProtKB">
        <authorList>
            <consortium name="EnsemblMetazoa"/>
        </authorList>
    </citation>
    <scope>IDENTIFICATION</scope>
</reference>
<proteinExistence type="predicted"/>
<keyword evidence="2" id="KW-1185">Reference proteome</keyword>
<evidence type="ECO:0000313" key="1">
    <source>
        <dbReference type="EnsemblMetazoa" id="SMAR014822-PA"/>
    </source>
</evidence>
<evidence type="ECO:0000313" key="2">
    <source>
        <dbReference type="Proteomes" id="UP000014500"/>
    </source>
</evidence>
<reference evidence="2" key="1">
    <citation type="submission" date="2011-05" db="EMBL/GenBank/DDBJ databases">
        <authorList>
            <person name="Richards S.R."/>
            <person name="Qu J."/>
            <person name="Jiang H."/>
            <person name="Jhangiani S.N."/>
            <person name="Agravi P."/>
            <person name="Goodspeed R."/>
            <person name="Gross S."/>
            <person name="Mandapat C."/>
            <person name="Jackson L."/>
            <person name="Mathew T."/>
            <person name="Pu L."/>
            <person name="Thornton R."/>
            <person name="Saada N."/>
            <person name="Wilczek-Boney K.B."/>
            <person name="Lee S."/>
            <person name="Kovar C."/>
            <person name="Wu Y."/>
            <person name="Scherer S.E."/>
            <person name="Worley K.C."/>
            <person name="Muzny D.M."/>
            <person name="Gibbs R."/>
        </authorList>
    </citation>
    <scope>NUCLEOTIDE SEQUENCE</scope>
    <source>
        <strain evidence="2">Brora</strain>
    </source>
</reference>
<organism evidence="1 2">
    <name type="scientific">Strigamia maritima</name>
    <name type="common">European centipede</name>
    <name type="synonym">Geophilus maritimus</name>
    <dbReference type="NCBI Taxonomy" id="126957"/>
    <lineage>
        <taxon>Eukaryota</taxon>
        <taxon>Metazoa</taxon>
        <taxon>Ecdysozoa</taxon>
        <taxon>Arthropoda</taxon>
        <taxon>Myriapoda</taxon>
        <taxon>Chilopoda</taxon>
        <taxon>Pleurostigmophora</taxon>
        <taxon>Geophilomorpha</taxon>
        <taxon>Linotaeniidae</taxon>
        <taxon>Strigamia</taxon>
    </lineage>
</organism>
<dbReference type="AlphaFoldDB" id="T1JLU2"/>
<name>T1JLU2_STRMM</name>